<accession>A0ACB9RUL9</accession>
<dbReference type="Proteomes" id="UP001057402">
    <property type="component" value="Chromosome 3"/>
</dbReference>
<name>A0ACB9RUL9_9MYRT</name>
<protein>
    <submittedName>
        <fullName evidence="1">Uncharacterized protein</fullName>
    </submittedName>
</protein>
<keyword evidence="2" id="KW-1185">Reference proteome</keyword>
<organism evidence="1 2">
    <name type="scientific">Melastoma candidum</name>
    <dbReference type="NCBI Taxonomy" id="119954"/>
    <lineage>
        <taxon>Eukaryota</taxon>
        <taxon>Viridiplantae</taxon>
        <taxon>Streptophyta</taxon>
        <taxon>Embryophyta</taxon>
        <taxon>Tracheophyta</taxon>
        <taxon>Spermatophyta</taxon>
        <taxon>Magnoliopsida</taxon>
        <taxon>eudicotyledons</taxon>
        <taxon>Gunneridae</taxon>
        <taxon>Pentapetalae</taxon>
        <taxon>rosids</taxon>
        <taxon>malvids</taxon>
        <taxon>Myrtales</taxon>
        <taxon>Melastomataceae</taxon>
        <taxon>Melastomatoideae</taxon>
        <taxon>Melastomateae</taxon>
        <taxon>Melastoma</taxon>
    </lineage>
</organism>
<gene>
    <name evidence="1" type="ORF">MLD38_008625</name>
</gene>
<proteinExistence type="predicted"/>
<evidence type="ECO:0000313" key="2">
    <source>
        <dbReference type="Proteomes" id="UP001057402"/>
    </source>
</evidence>
<evidence type="ECO:0000313" key="1">
    <source>
        <dbReference type="EMBL" id="KAI4382692.1"/>
    </source>
</evidence>
<reference evidence="2" key="1">
    <citation type="journal article" date="2023" name="Front. Plant Sci.">
        <title>Chromosomal-level genome assembly of Melastoma candidum provides insights into trichome evolution.</title>
        <authorList>
            <person name="Zhong Y."/>
            <person name="Wu W."/>
            <person name="Sun C."/>
            <person name="Zou P."/>
            <person name="Liu Y."/>
            <person name="Dai S."/>
            <person name="Zhou R."/>
        </authorList>
    </citation>
    <scope>NUCLEOTIDE SEQUENCE [LARGE SCALE GENOMIC DNA]</scope>
</reference>
<comment type="caution">
    <text evidence="1">The sequence shown here is derived from an EMBL/GenBank/DDBJ whole genome shotgun (WGS) entry which is preliminary data.</text>
</comment>
<sequence>MEDDHQCTPFFWESCSQDEVANLGTMEEFGQALLPARLEQEMTLESAKDEIAWRDFELVRLKDRLTMLMGERDEARSRSQGLQLENLILRQQLGRSQDDSLTPRYPGSVSPDCETQSRSPTPQMLGEVDFEGLAAEMPLPEKGKLLQAVVDAGPILQTLMLAGPLPQWQHPPSHIDSAQIPLVTVIPNKRGLKSYPNGRTSASPKEQVHGDNLPNTRHHISTLLRSPWSP</sequence>
<dbReference type="EMBL" id="CM042882">
    <property type="protein sequence ID" value="KAI4382692.1"/>
    <property type="molecule type" value="Genomic_DNA"/>
</dbReference>